<evidence type="ECO:0000256" key="2">
    <source>
        <dbReference type="ARBA" id="ARBA00022692"/>
    </source>
</evidence>
<dbReference type="SUPFAM" id="SSF90123">
    <property type="entry name" value="ABC transporter transmembrane region"/>
    <property type="match status" value="1"/>
</dbReference>
<feature type="transmembrane region" description="Helical" evidence="7">
    <location>
        <begin position="194"/>
        <end position="216"/>
    </location>
</feature>
<protein>
    <recommendedName>
        <fullName evidence="8">ABC transmembrane type-1 domain-containing protein</fullName>
    </recommendedName>
</protein>
<evidence type="ECO:0000256" key="4">
    <source>
        <dbReference type="ARBA" id="ARBA00022840"/>
    </source>
</evidence>
<gene>
    <name evidence="9" type="ORF">EVAR_56622_1</name>
</gene>
<feature type="transmembrane region" description="Helical" evidence="7">
    <location>
        <begin position="125"/>
        <end position="143"/>
    </location>
</feature>
<dbReference type="AlphaFoldDB" id="A0A4C1XH17"/>
<dbReference type="EMBL" id="BGZK01000864">
    <property type="protein sequence ID" value="GBP63241.1"/>
    <property type="molecule type" value="Genomic_DNA"/>
</dbReference>
<keyword evidence="1" id="KW-0813">Transport</keyword>
<dbReference type="PANTHER" id="PTHR24223">
    <property type="entry name" value="ATP-BINDING CASSETTE SUB-FAMILY C"/>
    <property type="match status" value="1"/>
</dbReference>
<feature type="transmembrane region" description="Helical" evidence="7">
    <location>
        <begin position="222"/>
        <end position="239"/>
    </location>
</feature>
<feature type="transmembrane region" description="Helical" evidence="7">
    <location>
        <begin position="79"/>
        <end position="105"/>
    </location>
</feature>
<evidence type="ECO:0000313" key="10">
    <source>
        <dbReference type="Proteomes" id="UP000299102"/>
    </source>
</evidence>
<name>A0A4C1XH17_EUMVA</name>
<evidence type="ECO:0000256" key="5">
    <source>
        <dbReference type="ARBA" id="ARBA00022989"/>
    </source>
</evidence>
<dbReference type="PROSITE" id="PS50929">
    <property type="entry name" value="ABC_TM1F"/>
    <property type="match status" value="1"/>
</dbReference>
<evidence type="ECO:0000256" key="1">
    <source>
        <dbReference type="ARBA" id="ARBA00022448"/>
    </source>
</evidence>
<dbReference type="GO" id="GO:0005524">
    <property type="term" value="F:ATP binding"/>
    <property type="evidence" value="ECO:0007669"/>
    <property type="project" value="UniProtKB-KW"/>
</dbReference>
<evidence type="ECO:0000256" key="7">
    <source>
        <dbReference type="SAM" id="Phobius"/>
    </source>
</evidence>
<dbReference type="Pfam" id="PF00664">
    <property type="entry name" value="ABC_membrane"/>
    <property type="match status" value="1"/>
</dbReference>
<evidence type="ECO:0000256" key="3">
    <source>
        <dbReference type="ARBA" id="ARBA00022741"/>
    </source>
</evidence>
<dbReference type="InterPro" id="IPR050173">
    <property type="entry name" value="ABC_transporter_C-like"/>
</dbReference>
<organism evidence="9 10">
    <name type="scientific">Eumeta variegata</name>
    <name type="common">Bagworm moth</name>
    <name type="synonym">Eumeta japonica</name>
    <dbReference type="NCBI Taxonomy" id="151549"/>
    <lineage>
        <taxon>Eukaryota</taxon>
        <taxon>Metazoa</taxon>
        <taxon>Ecdysozoa</taxon>
        <taxon>Arthropoda</taxon>
        <taxon>Hexapoda</taxon>
        <taxon>Insecta</taxon>
        <taxon>Pterygota</taxon>
        <taxon>Neoptera</taxon>
        <taxon>Endopterygota</taxon>
        <taxon>Lepidoptera</taxon>
        <taxon>Glossata</taxon>
        <taxon>Ditrysia</taxon>
        <taxon>Tineoidea</taxon>
        <taxon>Psychidae</taxon>
        <taxon>Oiketicinae</taxon>
        <taxon>Eumeta</taxon>
    </lineage>
</organism>
<dbReference type="InterPro" id="IPR011527">
    <property type="entry name" value="ABC1_TM_dom"/>
</dbReference>
<dbReference type="GO" id="GO:0016020">
    <property type="term" value="C:membrane"/>
    <property type="evidence" value="ECO:0007669"/>
    <property type="project" value="InterPro"/>
</dbReference>
<dbReference type="InterPro" id="IPR036640">
    <property type="entry name" value="ABC1_TM_sf"/>
</dbReference>
<keyword evidence="2 7" id="KW-0812">Transmembrane</keyword>
<evidence type="ECO:0000259" key="8">
    <source>
        <dbReference type="PROSITE" id="PS50929"/>
    </source>
</evidence>
<accession>A0A4C1XH17</accession>
<reference evidence="9 10" key="1">
    <citation type="journal article" date="2019" name="Commun. Biol.">
        <title>The bagworm genome reveals a unique fibroin gene that provides high tensile strength.</title>
        <authorList>
            <person name="Kono N."/>
            <person name="Nakamura H."/>
            <person name="Ohtoshi R."/>
            <person name="Tomita M."/>
            <person name="Numata K."/>
            <person name="Arakawa K."/>
        </authorList>
    </citation>
    <scope>NUCLEOTIDE SEQUENCE [LARGE SCALE GENOMIC DNA]</scope>
</reference>
<dbReference type="PANTHER" id="PTHR24223:SF415">
    <property type="entry name" value="FI20190P1"/>
    <property type="match status" value="1"/>
</dbReference>
<feature type="domain" description="ABC transmembrane type-1" evidence="8">
    <location>
        <begin position="83"/>
        <end position="232"/>
    </location>
</feature>
<keyword evidence="4" id="KW-0067">ATP-binding</keyword>
<keyword evidence="5 7" id="KW-1133">Transmembrane helix</keyword>
<dbReference type="OrthoDB" id="6500128at2759"/>
<keyword evidence="3" id="KW-0547">Nucleotide-binding</keyword>
<proteinExistence type="predicted"/>
<dbReference type="Gene3D" id="1.20.1560.10">
    <property type="entry name" value="ABC transporter type 1, transmembrane domain"/>
    <property type="match status" value="1"/>
</dbReference>
<dbReference type="STRING" id="151549.A0A4C1XH17"/>
<dbReference type="GO" id="GO:0140359">
    <property type="term" value="F:ABC-type transporter activity"/>
    <property type="evidence" value="ECO:0007669"/>
    <property type="project" value="InterPro"/>
</dbReference>
<dbReference type="Proteomes" id="UP000299102">
    <property type="component" value="Unassembled WGS sequence"/>
</dbReference>
<keyword evidence="10" id="KW-1185">Reference proteome</keyword>
<comment type="caution">
    <text evidence="9">The sequence shown here is derived from an EMBL/GenBank/DDBJ whole genome shotgun (WGS) entry which is preliminary data.</text>
</comment>
<sequence>MNEMVIDLMSSRWSFKLFHKGYKVGLTVNELCRARVGDQSERLGDSLEAAWRQELHSAKQNGSKPSLSRAIIRTFWVQYMLCGLFVGLLFIVLWPLIPYTLALFIGYFSGEKTPEAYRNAHIHNFVMNALSITTSLILNHLYLSQGGVGMRIRIACCSLIYRKILKLDRTGLSKTESGQVINLMSNDVNRFDMVALFLHYLWVMPIVVPVVCYLVWQHVQWATLSALAVIFLQSVVVQAKRAGQLVYTYTNCECKVWNALGFGAWSDCSVRRMGGPALAPGIKIAAPVLRPVRIVYLQ</sequence>
<keyword evidence="6 7" id="KW-0472">Membrane</keyword>
<evidence type="ECO:0000256" key="6">
    <source>
        <dbReference type="ARBA" id="ARBA00023136"/>
    </source>
</evidence>
<evidence type="ECO:0000313" key="9">
    <source>
        <dbReference type="EMBL" id="GBP63241.1"/>
    </source>
</evidence>